<dbReference type="Proteomes" id="UP000295447">
    <property type="component" value="Unassembled WGS sequence"/>
</dbReference>
<dbReference type="PROSITE" id="PS51387">
    <property type="entry name" value="FAD_PCMH"/>
    <property type="match status" value="1"/>
</dbReference>
<protein>
    <submittedName>
        <fullName evidence="7">FAD/FMN-containing dehydrogenase</fullName>
    </submittedName>
</protein>
<dbReference type="OrthoDB" id="3682986at2"/>
<dbReference type="GO" id="GO:0071949">
    <property type="term" value="F:FAD binding"/>
    <property type="evidence" value="ECO:0007669"/>
    <property type="project" value="InterPro"/>
</dbReference>
<comment type="cofactor">
    <cofactor evidence="1">
        <name>FAD</name>
        <dbReference type="ChEBI" id="CHEBI:57692"/>
    </cofactor>
</comment>
<evidence type="ECO:0000256" key="4">
    <source>
        <dbReference type="ARBA" id="ARBA00022827"/>
    </source>
</evidence>
<evidence type="ECO:0000256" key="2">
    <source>
        <dbReference type="ARBA" id="ARBA00005466"/>
    </source>
</evidence>
<dbReference type="Gene3D" id="3.40.462.20">
    <property type="match status" value="1"/>
</dbReference>
<dbReference type="InterPro" id="IPR036318">
    <property type="entry name" value="FAD-bd_PCMH-like_sf"/>
</dbReference>
<dbReference type="GO" id="GO:0016491">
    <property type="term" value="F:oxidoreductase activity"/>
    <property type="evidence" value="ECO:0007669"/>
    <property type="project" value="UniProtKB-KW"/>
</dbReference>
<dbReference type="AlphaFoldDB" id="A0A4R8A0W1"/>
<evidence type="ECO:0000256" key="3">
    <source>
        <dbReference type="ARBA" id="ARBA00022630"/>
    </source>
</evidence>
<dbReference type="InterPro" id="IPR016167">
    <property type="entry name" value="FAD-bd_PCMH_sub1"/>
</dbReference>
<organism evidence="7 8">
    <name type="scientific">Kribbella kalugense</name>
    <dbReference type="NCBI Taxonomy" id="2512221"/>
    <lineage>
        <taxon>Bacteria</taxon>
        <taxon>Bacillati</taxon>
        <taxon>Actinomycetota</taxon>
        <taxon>Actinomycetes</taxon>
        <taxon>Propionibacteriales</taxon>
        <taxon>Kribbellaceae</taxon>
        <taxon>Kribbella</taxon>
    </lineage>
</organism>
<dbReference type="InterPro" id="IPR050416">
    <property type="entry name" value="FAD-linked_Oxidoreductase"/>
</dbReference>
<proteinExistence type="inferred from homology"/>
<dbReference type="PROSITE" id="PS00862">
    <property type="entry name" value="OX2_COVAL_FAD"/>
    <property type="match status" value="1"/>
</dbReference>
<dbReference type="RefSeq" id="WP_134114965.1">
    <property type="nucleotide sequence ID" value="NZ_SODF01000001.1"/>
</dbReference>
<gene>
    <name evidence="7" type="ORF">EV650_0540</name>
</gene>
<evidence type="ECO:0000313" key="8">
    <source>
        <dbReference type="Proteomes" id="UP000295447"/>
    </source>
</evidence>
<comment type="similarity">
    <text evidence="2">Belongs to the oxygen-dependent FAD-linked oxidoreductase family.</text>
</comment>
<evidence type="ECO:0000256" key="5">
    <source>
        <dbReference type="ARBA" id="ARBA00023002"/>
    </source>
</evidence>
<dbReference type="InterPro" id="IPR012951">
    <property type="entry name" value="BBE"/>
</dbReference>
<dbReference type="InterPro" id="IPR006094">
    <property type="entry name" value="Oxid_FAD_bind_N"/>
</dbReference>
<dbReference type="InterPro" id="IPR006093">
    <property type="entry name" value="Oxy_OxRdtase_FAD_BS"/>
</dbReference>
<keyword evidence="4" id="KW-0274">FAD</keyword>
<dbReference type="Pfam" id="PF08031">
    <property type="entry name" value="BBE"/>
    <property type="match status" value="1"/>
</dbReference>
<evidence type="ECO:0000313" key="7">
    <source>
        <dbReference type="EMBL" id="TDW21710.1"/>
    </source>
</evidence>
<keyword evidence="8" id="KW-1185">Reference proteome</keyword>
<dbReference type="InterPro" id="IPR016166">
    <property type="entry name" value="FAD-bd_PCMH"/>
</dbReference>
<reference evidence="7 8" key="1">
    <citation type="submission" date="2019-03" db="EMBL/GenBank/DDBJ databases">
        <title>Genomic Encyclopedia of Type Strains, Phase III (KMG-III): the genomes of soil and plant-associated and newly described type strains.</title>
        <authorList>
            <person name="Whitman W."/>
        </authorList>
    </citation>
    <scope>NUCLEOTIDE SEQUENCE [LARGE SCALE GENOMIC DNA]</scope>
    <source>
        <strain evidence="7 8">VKM Ac-2570</strain>
    </source>
</reference>
<evidence type="ECO:0000256" key="1">
    <source>
        <dbReference type="ARBA" id="ARBA00001974"/>
    </source>
</evidence>
<dbReference type="SUPFAM" id="SSF56176">
    <property type="entry name" value="FAD-binding/transporter-associated domain-like"/>
    <property type="match status" value="1"/>
</dbReference>
<feature type="domain" description="FAD-binding PCMH-type" evidence="6">
    <location>
        <begin position="21"/>
        <end position="189"/>
    </location>
</feature>
<keyword evidence="3" id="KW-0285">Flavoprotein</keyword>
<dbReference type="EMBL" id="SODF01000001">
    <property type="protein sequence ID" value="TDW21710.1"/>
    <property type="molecule type" value="Genomic_DNA"/>
</dbReference>
<comment type="caution">
    <text evidence="7">The sequence shown here is derived from an EMBL/GenBank/DDBJ whole genome shotgun (WGS) entry which is preliminary data.</text>
</comment>
<name>A0A4R8A0W1_9ACTN</name>
<dbReference type="InterPro" id="IPR016169">
    <property type="entry name" value="FAD-bd_PCMH_sub2"/>
</dbReference>
<dbReference type="PANTHER" id="PTHR42973">
    <property type="entry name" value="BINDING OXIDOREDUCTASE, PUTATIVE (AFU_ORTHOLOGUE AFUA_1G17690)-RELATED"/>
    <property type="match status" value="1"/>
</dbReference>
<accession>A0A4R8A0W1</accession>
<keyword evidence="5" id="KW-0560">Oxidoreductase</keyword>
<evidence type="ECO:0000259" key="6">
    <source>
        <dbReference type="PROSITE" id="PS51387"/>
    </source>
</evidence>
<sequence>MIGPDDELYDVLRRPALPQYRDIRPLAIARCASIEDVVEALAYARSNGLPVAPRGGGHCFAGRSSTTGLLLELSGLNAISVQDGLATIGAGARLAEVYRGLHEYALTIPAGCGPTVGIAGLTLGGGLGLLGRRYGLTCDRLVAATVVLADGTVVTCDEDRESDLFWALRGSGGGQFGVVTSLVFAAVPSPAATLFSLTWPRTRAAEVIAAWQTWAPDAPDELTASLTVTLDEVRVFGATLAPFDPGPLRGDVHLRDDLSWPDLKRSLSEGPPDDRTIFSKSEFFRSPLPADVITDLLDSGCELNFTPMGGAYNRVPVDATAFPHRTERFLLEHASPDQAAVRRSWSTAHPHASGRVYPNFPDPDLTDWQTPYHGPNYPRLVSIKDKYDPDGVFHFPQGIGADR</sequence>
<dbReference type="Pfam" id="PF01565">
    <property type="entry name" value="FAD_binding_4"/>
    <property type="match status" value="1"/>
</dbReference>
<dbReference type="PANTHER" id="PTHR42973:SF39">
    <property type="entry name" value="FAD-BINDING PCMH-TYPE DOMAIN-CONTAINING PROTEIN"/>
    <property type="match status" value="1"/>
</dbReference>
<dbReference type="Gene3D" id="3.30.43.10">
    <property type="entry name" value="Uridine Diphospho-n-acetylenolpyruvylglucosamine Reductase, domain 2"/>
    <property type="match status" value="1"/>
</dbReference>
<dbReference type="Gene3D" id="3.30.465.10">
    <property type="match status" value="1"/>
</dbReference>